<feature type="active site" description="Proton acceptor" evidence="2">
    <location>
        <position position="229"/>
    </location>
</feature>
<accession>A0A3G2JF88</accession>
<proteinExistence type="predicted"/>
<dbReference type="OrthoDB" id="2339873at2"/>
<evidence type="ECO:0000259" key="3">
    <source>
        <dbReference type="PROSITE" id="PS51635"/>
    </source>
</evidence>
<sequence length="325" mass="32578">MPDGDSGGALAAVSFNSGSSRPLRGWLIVRVEIATATDGGTVHSLDSALVLGPGGHVGTAWMVGLAHGLRGLGVDLGAADLVVGTSAGAIVGGALATGQDLAHFADPVGSSGDGPRPPQADPQRMGEVFAVLGAGLPPEEARRRVGRIALDAADPEAERALVAVRRRLVGTDAWPTEPRLLIPAVEAGSGEPVVWDRDSGVPLAAAVAASSSFPGAAPPVSIGGRHYIDGALRAGTNVDLAAGARTLVVVEPMARQAPVQEALAALGAETVVSLFPDEASAATLGTDPSDPSAWVPAFRAGRLQAAAARKQLADSWAPARGESLA</sequence>
<name>A0A3G2JF88_9ACTN</name>
<dbReference type="AlphaFoldDB" id="A0A3G2JF88"/>
<dbReference type="InterPro" id="IPR016035">
    <property type="entry name" value="Acyl_Trfase/lysoPLipase"/>
</dbReference>
<feature type="short sequence motif" description="DGA/G" evidence="2">
    <location>
        <begin position="229"/>
        <end position="231"/>
    </location>
</feature>
<dbReference type="InterPro" id="IPR002641">
    <property type="entry name" value="PNPLA_dom"/>
</dbReference>
<keyword evidence="2" id="KW-0442">Lipid degradation</keyword>
<dbReference type="Gene3D" id="3.40.1090.10">
    <property type="entry name" value="Cytosolic phospholipase A2 catalytic domain"/>
    <property type="match status" value="1"/>
</dbReference>
<keyword evidence="1 2" id="KW-0443">Lipid metabolism</keyword>
<feature type="active site" description="Nucleophile" evidence="2">
    <location>
        <position position="86"/>
    </location>
</feature>
<keyword evidence="2" id="KW-0378">Hydrolase</keyword>
<dbReference type="PROSITE" id="PS51635">
    <property type="entry name" value="PNPLA"/>
    <property type="match status" value="1"/>
</dbReference>
<dbReference type="GO" id="GO:0016042">
    <property type="term" value="P:lipid catabolic process"/>
    <property type="evidence" value="ECO:0007669"/>
    <property type="project" value="UniProtKB-UniRule"/>
</dbReference>
<dbReference type="EMBL" id="CP033073">
    <property type="protein sequence ID" value="AYN40025.1"/>
    <property type="molecule type" value="Genomic_DNA"/>
</dbReference>
<organism evidence="4 5">
    <name type="scientific">Streptomyces dangxiongensis</name>
    <dbReference type="NCBI Taxonomy" id="1442032"/>
    <lineage>
        <taxon>Bacteria</taxon>
        <taxon>Bacillati</taxon>
        <taxon>Actinomycetota</taxon>
        <taxon>Actinomycetes</taxon>
        <taxon>Kitasatosporales</taxon>
        <taxon>Streptomycetaceae</taxon>
        <taxon>Streptomyces</taxon>
    </lineage>
</organism>
<gene>
    <name evidence="4" type="ORF">D9753_15070</name>
</gene>
<dbReference type="GO" id="GO:0016787">
    <property type="term" value="F:hydrolase activity"/>
    <property type="evidence" value="ECO:0007669"/>
    <property type="project" value="UniProtKB-UniRule"/>
</dbReference>
<reference evidence="4 5" key="1">
    <citation type="submission" date="2018-10" db="EMBL/GenBank/DDBJ databases">
        <title>The genome of Streptomyces dangxiongensis Z022.</title>
        <authorList>
            <person name="Zhang B."/>
        </authorList>
    </citation>
    <scope>NUCLEOTIDE SEQUENCE [LARGE SCALE GENOMIC DNA]</scope>
    <source>
        <strain evidence="4 5">Z022</strain>
    </source>
</reference>
<dbReference type="KEGG" id="sdd:D9753_15070"/>
<dbReference type="Proteomes" id="UP000268329">
    <property type="component" value="Chromosome"/>
</dbReference>
<feature type="domain" description="PNPLA" evidence="3">
    <location>
        <begin position="49"/>
        <end position="242"/>
    </location>
</feature>
<evidence type="ECO:0000256" key="2">
    <source>
        <dbReference type="PROSITE-ProRule" id="PRU01161"/>
    </source>
</evidence>
<dbReference type="Pfam" id="PF01734">
    <property type="entry name" value="Patatin"/>
    <property type="match status" value="1"/>
</dbReference>
<dbReference type="SUPFAM" id="SSF52151">
    <property type="entry name" value="FabD/lysophospholipase-like"/>
    <property type="match status" value="1"/>
</dbReference>
<protein>
    <submittedName>
        <fullName evidence="4">Patatin-like phospholipase family protein</fullName>
    </submittedName>
</protein>
<evidence type="ECO:0000256" key="1">
    <source>
        <dbReference type="ARBA" id="ARBA00023098"/>
    </source>
</evidence>
<keyword evidence="5" id="KW-1185">Reference proteome</keyword>
<evidence type="ECO:0000313" key="4">
    <source>
        <dbReference type="EMBL" id="AYN40025.1"/>
    </source>
</evidence>
<evidence type="ECO:0000313" key="5">
    <source>
        <dbReference type="Proteomes" id="UP000268329"/>
    </source>
</evidence>
<feature type="short sequence motif" description="GXSXG" evidence="2">
    <location>
        <begin position="84"/>
        <end position="88"/>
    </location>
</feature>
<comment type="caution">
    <text evidence="2">Lacks conserved residue(s) required for the propagation of feature annotation.</text>
</comment>